<gene>
    <name evidence="1" type="ORF">GCM10023307_13770</name>
</gene>
<evidence type="ECO:0000313" key="2">
    <source>
        <dbReference type="Proteomes" id="UP001499959"/>
    </source>
</evidence>
<protein>
    <recommendedName>
        <fullName evidence="3">DUF1851 domain-containing protein</fullName>
    </recommendedName>
</protein>
<dbReference type="EMBL" id="BAABJE010000005">
    <property type="protein sequence ID" value="GAA4789750.1"/>
    <property type="molecule type" value="Genomic_DNA"/>
</dbReference>
<organism evidence="1 2">
    <name type="scientific">Lysobacter hankyongensis</name>
    <dbReference type="NCBI Taxonomy" id="1176535"/>
    <lineage>
        <taxon>Bacteria</taxon>
        <taxon>Pseudomonadati</taxon>
        <taxon>Pseudomonadota</taxon>
        <taxon>Gammaproteobacteria</taxon>
        <taxon>Lysobacterales</taxon>
        <taxon>Lysobacteraceae</taxon>
        <taxon>Lysobacter</taxon>
    </lineage>
</organism>
<keyword evidence="2" id="KW-1185">Reference proteome</keyword>
<dbReference type="Proteomes" id="UP001499959">
    <property type="component" value="Unassembled WGS sequence"/>
</dbReference>
<name>A0ABP9B641_9GAMM</name>
<evidence type="ECO:0008006" key="3">
    <source>
        <dbReference type="Google" id="ProtNLM"/>
    </source>
</evidence>
<accession>A0ABP9B641</accession>
<sequence>MHWLKKLLTHKSAEPTAERVDDPTPPDIALYRLIPPCSSDAIGRWAKGFPDYPEIVGYSLLGHFFLRDPATQDYIVLHPFQWAAKSYGSHASVEAFERDVLREPGFAMYVLRADHVAAIQRRLDVPGDDAIYIPEPYPFLGGSEAPETYAIGNVWAFMEIVAQMGGLED</sequence>
<evidence type="ECO:0000313" key="1">
    <source>
        <dbReference type="EMBL" id="GAA4789750.1"/>
    </source>
</evidence>
<reference evidence="2" key="1">
    <citation type="journal article" date="2019" name="Int. J. Syst. Evol. Microbiol.">
        <title>The Global Catalogue of Microorganisms (GCM) 10K type strain sequencing project: providing services to taxonomists for standard genome sequencing and annotation.</title>
        <authorList>
            <consortium name="The Broad Institute Genomics Platform"/>
            <consortium name="The Broad Institute Genome Sequencing Center for Infectious Disease"/>
            <person name="Wu L."/>
            <person name="Ma J."/>
        </authorList>
    </citation>
    <scope>NUCLEOTIDE SEQUENCE [LARGE SCALE GENOMIC DNA]</scope>
    <source>
        <strain evidence="2">JCM 18204</strain>
    </source>
</reference>
<dbReference type="RefSeq" id="WP_345302576.1">
    <property type="nucleotide sequence ID" value="NZ_BAABJE010000005.1"/>
</dbReference>
<comment type="caution">
    <text evidence="1">The sequence shown here is derived from an EMBL/GenBank/DDBJ whole genome shotgun (WGS) entry which is preliminary data.</text>
</comment>
<proteinExistence type="predicted"/>